<evidence type="ECO:0000256" key="9">
    <source>
        <dbReference type="RuleBase" id="RU361217"/>
    </source>
</evidence>
<dbReference type="InterPro" id="IPR038299">
    <property type="entry name" value="DAO_C_sf"/>
</dbReference>
<accession>A0A4Y9AH23</accession>
<evidence type="ECO:0000256" key="6">
    <source>
        <dbReference type="ARBA" id="ARBA00022827"/>
    </source>
</evidence>
<dbReference type="Gene3D" id="3.50.50.60">
    <property type="entry name" value="FAD/NAD(P)-binding domain"/>
    <property type="match status" value="1"/>
</dbReference>
<evidence type="ECO:0000256" key="7">
    <source>
        <dbReference type="ARBA" id="ARBA00023002"/>
    </source>
</evidence>
<reference evidence="12 13" key="1">
    <citation type="submission" date="2019-03" db="EMBL/GenBank/DDBJ databases">
        <title>Genome sequence of Lentibacillus salicampi ATCC BAA-719.</title>
        <authorList>
            <person name="Maclea K.S."/>
            <person name="Simoes Junior M."/>
        </authorList>
    </citation>
    <scope>NUCLEOTIDE SEQUENCE [LARGE SCALE GENOMIC DNA]</scope>
    <source>
        <strain evidence="12 13">ATCC BAA-719</strain>
    </source>
</reference>
<evidence type="ECO:0000256" key="4">
    <source>
        <dbReference type="ARBA" id="ARBA00022630"/>
    </source>
</evidence>
<dbReference type="PROSITE" id="PS00977">
    <property type="entry name" value="FAD_G3PDH_1"/>
    <property type="match status" value="1"/>
</dbReference>
<dbReference type="InterPro" id="IPR036188">
    <property type="entry name" value="FAD/NAD-bd_sf"/>
</dbReference>
<dbReference type="GO" id="GO:0004368">
    <property type="term" value="F:glycerol-3-phosphate dehydrogenase (quinone) activity"/>
    <property type="evidence" value="ECO:0007669"/>
    <property type="project" value="UniProtKB-EC"/>
</dbReference>
<dbReference type="PANTHER" id="PTHR11985:SF35">
    <property type="entry name" value="ANAEROBIC GLYCEROL-3-PHOSPHATE DEHYDROGENASE SUBUNIT A"/>
    <property type="match status" value="1"/>
</dbReference>
<evidence type="ECO:0000313" key="12">
    <source>
        <dbReference type="EMBL" id="TFJ94260.1"/>
    </source>
</evidence>
<organism evidence="12 13">
    <name type="scientific">Lentibacillus salicampi</name>
    <dbReference type="NCBI Taxonomy" id="175306"/>
    <lineage>
        <taxon>Bacteria</taxon>
        <taxon>Bacillati</taxon>
        <taxon>Bacillota</taxon>
        <taxon>Bacilli</taxon>
        <taxon>Bacillales</taxon>
        <taxon>Bacillaceae</taxon>
        <taxon>Lentibacillus</taxon>
    </lineage>
</organism>
<dbReference type="Proteomes" id="UP000298484">
    <property type="component" value="Unassembled WGS sequence"/>
</dbReference>
<feature type="domain" description="FAD dependent oxidoreductase" evidence="10">
    <location>
        <begin position="23"/>
        <end position="349"/>
    </location>
</feature>
<evidence type="ECO:0000259" key="11">
    <source>
        <dbReference type="Pfam" id="PF16901"/>
    </source>
</evidence>
<dbReference type="SUPFAM" id="SSF51905">
    <property type="entry name" value="FAD/NAD(P)-binding domain"/>
    <property type="match status" value="1"/>
</dbReference>
<evidence type="ECO:0000313" key="13">
    <source>
        <dbReference type="Proteomes" id="UP000298484"/>
    </source>
</evidence>
<dbReference type="GO" id="GO:0046168">
    <property type="term" value="P:glycerol-3-phosphate catabolic process"/>
    <property type="evidence" value="ECO:0007669"/>
    <property type="project" value="TreeGrafter"/>
</dbReference>
<gene>
    <name evidence="12" type="ORF">E4U82_03110</name>
</gene>
<comment type="catalytic activity">
    <reaction evidence="8 9">
        <text>a quinone + sn-glycerol 3-phosphate = dihydroxyacetone phosphate + a quinol</text>
        <dbReference type="Rhea" id="RHEA:18977"/>
        <dbReference type="ChEBI" id="CHEBI:24646"/>
        <dbReference type="ChEBI" id="CHEBI:57597"/>
        <dbReference type="ChEBI" id="CHEBI:57642"/>
        <dbReference type="ChEBI" id="CHEBI:132124"/>
        <dbReference type="EC" id="1.1.5.3"/>
    </reaction>
</comment>
<dbReference type="GO" id="GO:0009331">
    <property type="term" value="C:glycerol-3-phosphate dehydrogenase (FAD) complex"/>
    <property type="evidence" value="ECO:0007669"/>
    <property type="project" value="UniProtKB-UniRule"/>
</dbReference>
<protein>
    <recommendedName>
        <fullName evidence="9">Glycerol-3-phosphate dehydrogenase</fullName>
        <ecNumber evidence="9">1.1.5.3</ecNumber>
    </recommendedName>
</protein>
<comment type="similarity">
    <text evidence="3 9">Belongs to the FAD-dependent glycerol-3-phosphate dehydrogenase family.</text>
</comment>
<dbReference type="PANTHER" id="PTHR11985">
    <property type="entry name" value="GLYCEROL-3-PHOSPHATE DEHYDROGENASE"/>
    <property type="match status" value="1"/>
</dbReference>
<keyword evidence="13" id="KW-1185">Reference proteome</keyword>
<keyword evidence="7 9" id="KW-0560">Oxidoreductase</keyword>
<evidence type="ECO:0000256" key="2">
    <source>
        <dbReference type="ARBA" id="ARBA00004977"/>
    </source>
</evidence>
<evidence type="ECO:0000256" key="1">
    <source>
        <dbReference type="ARBA" id="ARBA00001974"/>
    </source>
</evidence>
<dbReference type="PRINTS" id="PR01001">
    <property type="entry name" value="FADG3PDH"/>
</dbReference>
<evidence type="ECO:0000256" key="3">
    <source>
        <dbReference type="ARBA" id="ARBA00007330"/>
    </source>
</evidence>
<dbReference type="InterPro" id="IPR031656">
    <property type="entry name" value="DAO_C"/>
</dbReference>
<dbReference type="Gene3D" id="3.30.9.10">
    <property type="entry name" value="D-Amino Acid Oxidase, subunit A, domain 2"/>
    <property type="match status" value="1"/>
</dbReference>
<dbReference type="EMBL" id="SRHY01000002">
    <property type="protein sequence ID" value="TFJ94260.1"/>
    <property type="molecule type" value="Genomic_DNA"/>
</dbReference>
<comment type="caution">
    <text evidence="12">The sequence shown here is derived from an EMBL/GenBank/DDBJ whole genome shotgun (WGS) entry which is preliminary data.</text>
</comment>
<dbReference type="AlphaFoldDB" id="A0A4Y9AH23"/>
<dbReference type="GO" id="GO:0019563">
    <property type="term" value="P:glycerol catabolic process"/>
    <property type="evidence" value="ECO:0007669"/>
    <property type="project" value="UniProtKB-UniPathway"/>
</dbReference>
<dbReference type="EC" id="1.1.5.3" evidence="9"/>
<proteinExistence type="inferred from homology"/>
<comment type="cofactor">
    <cofactor evidence="1 9">
        <name>FAD</name>
        <dbReference type="ChEBI" id="CHEBI:57692"/>
    </cofactor>
</comment>
<dbReference type="Pfam" id="PF01266">
    <property type="entry name" value="DAO"/>
    <property type="match status" value="1"/>
</dbReference>
<dbReference type="UniPathway" id="UPA00618">
    <property type="reaction ID" value="UER00674"/>
</dbReference>
<evidence type="ECO:0000256" key="5">
    <source>
        <dbReference type="ARBA" id="ARBA00022798"/>
    </source>
</evidence>
<dbReference type="Gene3D" id="1.10.8.870">
    <property type="entry name" value="Alpha-glycerophosphate oxidase, cap domain"/>
    <property type="match status" value="1"/>
</dbReference>
<name>A0A4Y9AH23_9BACI</name>
<keyword evidence="6" id="KW-0274">FAD</keyword>
<dbReference type="OrthoDB" id="9801699at2"/>
<keyword evidence="5" id="KW-0319">Glycerol metabolism</keyword>
<dbReference type="Pfam" id="PF16901">
    <property type="entry name" value="DAO_C"/>
    <property type="match status" value="1"/>
</dbReference>
<keyword evidence="4 9" id="KW-0285">Flavoprotein</keyword>
<sequence length="547" mass="60718">MTQNFSPQYRSQALKDMASQEFDMLIIGGGITGAGLARDAALRGLKVALVEKEDFGFGTSSRSAKLVHGGVRYLANGDVRMVRESARERKILKSIAPHLIHPLPFVFPLYKGDSKTKFRTGFVLFDKLAGASKKESHKVLTSDEVREYVPNLRDPLKGGLVYGEYITEDARFTLMNALSAAEHGARIANHAEAIDIQFDGHDRVIGAAIRDTLTGKTFNIKAKITVNATGPWAQQTLEKNNLKATKNLLLSKGIHLIFPAAKLPVTGAVALKSSDGKEGYAIRRWDYVYVGTTDVPHDGEIDSPTADKKAIDFLLDMTQNCFPDSELVKADIIGTWAGVRPLILEEGKTARDTSRHDEVWKTKEGLLTVAGGKLTTYRNMGKRVMQEVAKNLNLIFDDDNRTAEVVLPGSDIGGDFSAFKREMKRILAACHIRQETAERLTWLYGSAIHDLMRYGQEDPVWLESLSENVPAIKGEVRLAVEKEMAQTLIDFIDRRAALLLFGNNHSLDAAKNAAEIMGQFLEWGEAEMERQINAYIDHVERHRIPIS</sequence>
<dbReference type="SUPFAM" id="SSF54373">
    <property type="entry name" value="FAD-linked reductases, C-terminal domain"/>
    <property type="match status" value="1"/>
</dbReference>
<dbReference type="InterPro" id="IPR006076">
    <property type="entry name" value="FAD-dep_OxRdtase"/>
</dbReference>
<dbReference type="RefSeq" id="WP_135108575.1">
    <property type="nucleotide sequence ID" value="NZ_SRHY01000002.1"/>
</dbReference>
<feature type="domain" description="Alpha-glycerophosphate oxidase C-terminal" evidence="11">
    <location>
        <begin position="401"/>
        <end position="527"/>
    </location>
</feature>
<evidence type="ECO:0000259" key="10">
    <source>
        <dbReference type="Pfam" id="PF01266"/>
    </source>
</evidence>
<evidence type="ECO:0000256" key="8">
    <source>
        <dbReference type="ARBA" id="ARBA00049055"/>
    </source>
</evidence>
<dbReference type="InterPro" id="IPR000447">
    <property type="entry name" value="G3P_DH_FAD-dep"/>
</dbReference>
<comment type="pathway">
    <text evidence="2">Polyol metabolism; glycerol degradation via glycerol kinase pathway; glycerone phosphate from sn-glycerol 3-phosphate (aerobic route): step 1/1.</text>
</comment>